<dbReference type="RefSeq" id="WP_044647915.1">
    <property type="nucleotide sequence ID" value="NZ_JTHP01000049.1"/>
</dbReference>
<name>A0A0D7WX68_9BACL</name>
<dbReference type="AlphaFoldDB" id="A0A0D7WX68"/>
<dbReference type="PATRIC" id="fig|159743.3.peg.4614"/>
<evidence type="ECO:0000313" key="1">
    <source>
        <dbReference type="EMBL" id="KJD43776.1"/>
    </source>
</evidence>
<dbReference type="EMBL" id="JTHP01000049">
    <property type="protein sequence ID" value="KJD43776.1"/>
    <property type="molecule type" value="Genomic_DNA"/>
</dbReference>
<accession>A0A0D7WX68</accession>
<evidence type="ECO:0000313" key="2">
    <source>
        <dbReference type="Proteomes" id="UP000032534"/>
    </source>
</evidence>
<protein>
    <submittedName>
        <fullName evidence="1">Uncharacterized protein</fullName>
    </submittedName>
</protein>
<dbReference type="Proteomes" id="UP000032534">
    <property type="component" value="Unassembled WGS sequence"/>
</dbReference>
<organism evidence="1 2">
    <name type="scientific">Paenibacillus terrae</name>
    <dbReference type="NCBI Taxonomy" id="159743"/>
    <lineage>
        <taxon>Bacteria</taxon>
        <taxon>Bacillati</taxon>
        <taxon>Bacillota</taxon>
        <taxon>Bacilli</taxon>
        <taxon>Bacillales</taxon>
        <taxon>Paenibacillaceae</taxon>
        <taxon>Paenibacillus</taxon>
    </lineage>
</organism>
<sequence length="66" mass="7571">MKLRTCCGKVMELEVIKDEHDPEDLIFSFNCSVCEEGYAVGWTEICGDIIYLEKDALQRLKKNNNA</sequence>
<reference evidence="1 2" key="1">
    <citation type="submission" date="2014-11" db="EMBL/GenBank/DDBJ databases">
        <title>Draft Genome Sequences of Paenibacillus polymyxa NRRL B-30509 and Paenibacillus terrae NRRL B-30644, Strains from a Poultry Environment that Produce Tridecaptin A and Paenicidins.</title>
        <authorList>
            <person name="van Belkum M.J."/>
            <person name="Lohans C.T."/>
            <person name="Vederas J.C."/>
        </authorList>
    </citation>
    <scope>NUCLEOTIDE SEQUENCE [LARGE SCALE GENOMIC DNA]</scope>
    <source>
        <strain evidence="1 2">NRRL B-30644</strain>
    </source>
</reference>
<proteinExistence type="predicted"/>
<comment type="caution">
    <text evidence="1">The sequence shown here is derived from an EMBL/GenBank/DDBJ whole genome shotgun (WGS) entry which is preliminary data.</text>
</comment>
<keyword evidence="2" id="KW-1185">Reference proteome</keyword>
<gene>
    <name evidence="1" type="ORF">QD47_20755</name>
</gene>